<comment type="caution">
    <text evidence="1">The sequence shown here is derived from an EMBL/GenBank/DDBJ whole genome shotgun (WGS) entry which is preliminary data.</text>
</comment>
<accession>A0ABP1NCX7</accession>
<organism evidence="1 2">
    <name type="scientific">Xylocopa violacea</name>
    <name type="common">Violet carpenter bee</name>
    <name type="synonym">Apis violacea</name>
    <dbReference type="NCBI Taxonomy" id="135666"/>
    <lineage>
        <taxon>Eukaryota</taxon>
        <taxon>Metazoa</taxon>
        <taxon>Ecdysozoa</taxon>
        <taxon>Arthropoda</taxon>
        <taxon>Hexapoda</taxon>
        <taxon>Insecta</taxon>
        <taxon>Pterygota</taxon>
        <taxon>Neoptera</taxon>
        <taxon>Endopterygota</taxon>
        <taxon>Hymenoptera</taxon>
        <taxon>Apocrita</taxon>
        <taxon>Aculeata</taxon>
        <taxon>Apoidea</taxon>
        <taxon>Anthophila</taxon>
        <taxon>Apidae</taxon>
        <taxon>Xylocopa</taxon>
        <taxon>Xylocopa</taxon>
    </lineage>
</organism>
<proteinExistence type="predicted"/>
<evidence type="ECO:0000313" key="1">
    <source>
        <dbReference type="EMBL" id="CAL7938854.1"/>
    </source>
</evidence>
<evidence type="ECO:0000313" key="2">
    <source>
        <dbReference type="Proteomes" id="UP001642520"/>
    </source>
</evidence>
<gene>
    <name evidence="1" type="ORF">XYLVIOL_LOCUS3534</name>
</gene>
<name>A0ABP1NCX7_XYLVO</name>
<protein>
    <submittedName>
        <fullName evidence="1">Uncharacterized protein</fullName>
    </submittedName>
</protein>
<dbReference type="EMBL" id="CAXAJV020001289">
    <property type="protein sequence ID" value="CAL7938854.1"/>
    <property type="molecule type" value="Genomic_DNA"/>
</dbReference>
<keyword evidence="2" id="KW-1185">Reference proteome</keyword>
<sequence length="96" mass="10734">MNKMYGNAKVGKTNALIMGMGRGRGRGRGRGIAQNSVAKNTCLCHRPYSFVLCNVCGYWTKGRVRHFCPIHPQTVFLLDITQCPQCKSCGFMLTEF</sequence>
<dbReference type="Proteomes" id="UP001642520">
    <property type="component" value="Unassembled WGS sequence"/>
</dbReference>
<reference evidence="1 2" key="1">
    <citation type="submission" date="2024-08" db="EMBL/GenBank/DDBJ databases">
        <authorList>
            <person name="Will J Nash"/>
            <person name="Angela Man"/>
            <person name="Seanna McTaggart"/>
            <person name="Kendall Baker"/>
            <person name="Tom Barker"/>
            <person name="Leah Catchpole"/>
            <person name="Alex Durrant"/>
            <person name="Karim Gharbi"/>
            <person name="Naomi Irish"/>
            <person name="Gemy Kaithakottil"/>
            <person name="Debby Ku"/>
            <person name="Aaliyah Providence"/>
            <person name="Felix Shaw"/>
            <person name="David Swarbreck"/>
            <person name="Chris Watkins"/>
            <person name="Ann M. McCartney"/>
            <person name="Giulio Formenti"/>
            <person name="Alice Mouton"/>
            <person name="Noel Vella"/>
            <person name="Bjorn M von Reumont"/>
            <person name="Adriana Vella"/>
            <person name="Wilfried Haerty"/>
        </authorList>
    </citation>
    <scope>NUCLEOTIDE SEQUENCE [LARGE SCALE GENOMIC DNA]</scope>
</reference>